<reference evidence="5" key="1">
    <citation type="journal article" date="2019" name="Int. J. Syst. Evol. Microbiol.">
        <title>The Global Catalogue of Microorganisms (GCM) 10K type strain sequencing project: providing services to taxonomists for standard genome sequencing and annotation.</title>
        <authorList>
            <consortium name="The Broad Institute Genomics Platform"/>
            <consortium name="The Broad Institute Genome Sequencing Center for Infectious Disease"/>
            <person name="Wu L."/>
            <person name="Ma J."/>
        </authorList>
    </citation>
    <scope>NUCLEOTIDE SEQUENCE [LARGE SCALE GENOMIC DNA]</scope>
    <source>
        <strain evidence="5">JCM 19125</strain>
    </source>
</reference>
<proteinExistence type="inferred from homology"/>
<keyword evidence="5" id="KW-1185">Reference proteome</keyword>
<feature type="domain" description="ABC1 atypical kinase-like" evidence="3">
    <location>
        <begin position="80"/>
        <end position="323"/>
    </location>
</feature>
<keyword evidence="2" id="KW-0472">Membrane</keyword>
<organism evidence="4 5">
    <name type="scientific">Tessaracoccus lubricantis</name>
    <dbReference type="NCBI Taxonomy" id="545543"/>
    <lineage>
        <taxon>Bacteria</taxon>
        <taxon>Bacillati</taxon>
        <taxon>Actinomycetota</taxon>
        <taxon>Actinomycetes</taxon>
        <taxon>Propionibacteriales</taxon>
        <taxon>Propionibacteriaceae</taxon>
        <taxon>Tessaracoccus</taxon>
    </lineage>
</organism>
<dbReference type="InterPro" id="IPR050154">
    <property type="entry name" value="UbiB_kinase"/>
</dbReference>
<dbReference type="Pfam" id="PF03109">
    <property type="entry name" value="ABC1"/>
    <property type="match status" value="1"/>
</dbReference>
<feature type="transmembrane region" description="Helical" evidence="2">
    <location>
        <begin position="482"/>
        <end position="501"/>
    </location>
</feature>
<feature type="transmembrane region" description="Helical" evidence="2">
    <location>
        <begin position="507"/>
        <end position="534"/>
    </location>
</feature>
<dbReference type="PANTHER" id="PTHR10566:SF113">
    <property type="entry name" value="PROTEIN ACTIVITY OF BC1 COMPLEX KINASE 7, CHLOROPLASTIC"/>
    <property type="match status" value="1"/>
</dbReference>
<comment type="similarity">
    <text evidence="1">Belongs to the protein kinase superfamily. ADCK protein kinase family.</text>
</comment>
<gene>
    <name evidence="4" type="ORF">GCM10025789_04660</name>
</gene>
<evidence type="ECO:0000259" key="3">
    <source>
        <dbReference type="Pfam" id="PF03109"/>
    </source>
</evidence>
<dbReference type="RefSeq" id="WP_345578388.1">
    <property type="nucleotide sequence ID" value="NZ_BAABLV010000008.1"/>
</dbReference>
<comment type="caution">
    <text evidence="4">The sequence shown here is derived from an EMBL/GenBank/DDBJ whole genome shotgun (WGS) entry which is preliminary data.</text>
</comment>
<dbReference type="PANTHER" id="PTHR10566">
    <property type="entry name" value="CHAPERONE-ACTIVITY OF BC1 COMPLEX CABC1 -RELATED"/>
    <property type="match status" value="1"/>
</dbReference>
<dbReference type="InterPro" id="IPR011009">
    <property type="entry name" value="Kinase-like_dom_sf"/>
</dbReference>
<evidence type="ECO:0000256" key="2">
    <source>
        <dbReference type="SAM" id="Phobius"/>
    </source>
</evidence>
<evidence type="ECO:0000313" key="4">
    <source>
        <dbReference type="EMBL" id="GAA4891047.1"/>
    </source>
</evidence>
<keyword evidence="2" id="KW-0812">Transmembrane</keyword>
<accession>A0ABP9F202</accession>
<dbReference type="EMBL" id="BAABLV010000008">
    <property type="protein sequence ID" value="GAA4891047.1"/>
    <property type="molecule type" value="Genomic_DNA"/>
</dbReference>
<keyword evidence="2" id="KW-1133">Transmembrane helix</keyword>
<dbReference type="Proteomes" id="UP001501521">
    <property type="component" value="Unassembled WGS sequence"/>
</dbReference>
<dbReference type="SUPFAM" id="SSF56112">
    <property type="entry name" value="Protein kinase-like (PK-like)"/>
    <property type="match status" value="1"/>
</dbReference>
<name>A0ABP9F202_9ACTN</name>
<evidence type="ECO:0000313" key="5">
    <source>
        <dbReference type="Proteomes" id="UP001501521"/>
    </source>
</evidence>
<dbReference type="InterPro" id="IPR004147">
    <property type="entry name" value="ABC1_dom"/>
</dbReference>
<evidence type="ECO:0000256" key="1">
    <source>
        <dbReference type="ARBA" id="ARBA00009670"/>
    </source>
</evidence>
<protein>
    <submittedName>
        <fullName evidence="4">AarF/UbiB family protein</fullName>
    </submittedName>
</protein>
<sequence length="559" mass="60741">MPDMAMITRLGTLLVRHLGAFSTQGSEIPGDAPEAQRTEEDARSFTRSLEEMGPTFIKFGQLLSTRQDLLPAVYTEALSRLQDDVEPVPVEEVRARIEESLGAPVNAMFAEFDDRPLAAASLAQVHRAVTKSGRDVVVKVLRPGVRDKVRSDLDSLAGLADFVDRNTPVGPRLGAARMLAQFRRSMADELDYRKEAANLRLFAELAEDERDIVVPSPIADYSTDDVLTLEFMPGRKITDLGKLELLDVDGPGLAGSLFHFMLRAMLVDGILHADPHPGNLFLTPEHQIAILDVGMVVRLPSRVRTSLVKLLVAIGDADGEGAATVLASMGHPLEDYDASAFRDSVTHLVSATLSMGSELQAGSVLMELARLSGEHGLRPPAEMTLVGKALLNLDQTTQHLDPDFTPIEAIRANIPTILRAWFTPSAAQALLGGLEGKQFIERLPRRANRILDSLAEGELAFTVKAIDEDRLHMVLHQLANRLSTALVLAAITVAAALLMVADVGPGLFGYPALGAIFFIVAAVGGLVMVLGILLEDRPSRRRVKRNDRRRKLDDDAPVD</sequence>
<dbReference type="CDD" id="cd05121">
    <property type="entry name" value="ABC1_ADCK3-like"/>
    <property type="match status" value="1"/>
</dbReference>